<protein>
    <submittedName>
        <fullName evidence="2">RNA polymerase sigma factor</fullName>
    </submittedName>
</protein>
<accession>A0ABW3CC73</accession>
<name>A0ABW3CC73_9ACTN</name>
<keyword evidence="3" id="KW-1185">Reference proteome</keyword>
<evidence type="ECO:0000313" key="3">
    <source>
        <dbReference type="Proteomes" id="UP001597083"/>
    </source>
</evidence>
<feature type="region of interest" description="Disordered" evidence="1">
    <location>
        <begin position="1"/>
        <end position="64"/>
    </location>
</feature>
<evidence type="ECO:0000313" key="2">
    <source>
        <dbReference type="EMBL" id="MFD0852058.1"/>
    </source>
</evidence>
<sequence length="157" mass="16306">PSISDDVQERPHEGDGARETPPGRPSDAPSGNQAPVSPQGEKTKRPETSSPSPSSPASPRPGELVVDPVKVELYGTKVGKIRLTASGGPVSWRATSTSSQLTVSMSEGDLAGGRSVDVTVTLATHLINLPGKATVNFTDLRTGTGREIDVVWGISIL</sequence>
<dbReference type="EMBL" id="JBHTIR010001027">
    <property type="protein sequence ID" value="MFD0852058.1"/>
    <property type="molecule type" value="Genomic_DNA"/>
</dbReference>
<comment type="caution">
    <text evidence="2">The sequence shown here is derived from an EMBL/GenBank/DDBJ whole genome shotgun (WGS) entry which is preliminary data.</text>
</comment>
<reference evidence="3" key="1">
    <citation type="journal article" date="2019" name="Int. J. Syst. Evol. Microbiol.">
        <title>The Global Catalogue of Microorganisms (GCM) 10K type strain sequencing project: providing services to taxonomists for standard genome sequencing and annotation.</title>
        <authorList>
            <consortium name="The Broad Institute Genomics Platform"/>
            <consortium name="The Broad Institute Genome Sequencing Center for Infectious Disease"/>
            <person name="Wu L."/>
            <person name="Ma J."/>
        </authorList>
    </citation>
    <scope>NUCLEOTIDE SEQUENCE [LARGE SCALE GENOMIC DNA]</scope>
    <source>
        <strain evidence="3">JCM 31696</strain>
    </source>
</reference>
<feature type="compositionally biased region" description="Basic and acidic residues" evidence="1">
    <location>
        <begin position="7"/>
        <end position="18"/>
    </location>
</feature>
<evidence type="ECO:0000256" key="1">
    <source>
        <dbReference type="SAM" id="MobiDB-lite"/>
    </source>
</evidence>
<proteinExistence type="predicted"/>
<feature type="non-terminal residue" evidence="2">
    <location>
        <position position="1"/>
    </location>
</feature>
<organism evidence="2 3">
    <name type="scientific">Actinomadura adrarensis</name>
    <dbReference type="NCBI Taxonomy" id="1819600"/>
    <lineage>
        <taxon>Bacteria</taxon>
        <taxon>Bacillati</taxon>
        <taxon>Actinomycetota</taxon>
        <taxon>Actinomycetes</taxon>
        <taxon>Streptosporangiales</taxon>
        <taxon>Thermomonosporaceae</taxon>
        <taxon>Actinomadura</taxon>
    </lineage>
</organism>
<gene>
    <name evidence="2" type="ORF">ACFQ07_07490</name>
</gene>
<dbReference type="Proteomes" id="UP001597083">
    <property type="component" value="Unassembled WGS sequence"/>
</dbReference>